<evidence type="ECO:0000256" key="8">
    <source>
        <dbReference type="ARBA" id="ARBA00023065"/>
    </source>
</evidence>
<dbReference type="PANTHER" id="PTHR43298:SF2">
    <property type="entry name" value="FMN_FAD EXPORTER YEEO-RELATED"/>
    <property type="match status" value="1"/>
</dbReference>
<feature type="transmembrane region" description="Helical" evidence="11">
    <location>
        <begin position="274"/>
        <end position="297"/>
    </location>
</feature>
<evidence type="ECO:0000256" key="1">
    <source>
        <dbReference type="ARBA" id="ARBA00004429"/>
    </source>
</evidence>
<feature type="transmembrane region" description="Helical" evidence="11">
    <location>
        <begin position="194"/>
        <end position="215"/>
    </location>
</feature>
<reference evidence="12" key="2">
    <citation type="submission" date="2020-08" db="EMBL/GenBank/DDBJ databases">
        <authorList>
            <person name="Lai Q."/>
        </authorList>
    </citation>
    <scope>NUCLEOTIDE SEQUENCE</scope>
    <source>
        <strain evidence="12">S27-2</strain>
    </source>
</reference>
<dbReference type="RefSeq" id="WP_186506381.1">
    <property type="nucleotide sequence ID" value="NZ_JACNEP010000005.1"/>
</dbReference>
<dbReference type="Pfam" id="PF01554">
    <property type="entry name" value="MatE"/>
    <property type="match status" value="2"/>
</dbReference>
<dbReference type="GO" id="GO:0042910">
    <property type="term" value="F:xenobiotic transmembrane transporter activity"/>
    <property type="evidence" value="ECO:0007669"/>
    <property type="project" value="InterPro"/>
</dbReference>
<dbReference type="Proteomes" id="UP000601768">
    <property type="component" value="Unassembled WGS sequence"/>
</dbReference>
<dbReference type="AlphaFoldDB" id="A0A8J6IUW0"/>
<keyword evidence="6 11" id="KW-0812">Transmembrane</keyword>
<feature type="transmembrane region" description="Helical" evidence="11">
    <location>
        <begin position="388"/>
        <end position="404"/>
    </location>
</feature>
<evidence type="ECO:0000256" key="11">
    <source>
        <dbReference type="SAM" id="Phobius"/>
    </source>
</evidence>
<dbReference type="InterPro" id="IPR048279">
    <property type="entry name" value="MdtK-like"/>
</dbReference>
<evidence type="ECO:0000256" key="9">
    <source>
        <dbReference type="ARBA" id="ARBA00023136"/>
    </source>
</evidence>
<evidence type="ECO:0000256" key="5">
    <source>
        <dbReference type="ARBA" id="ARBA00022475"/>
    </source>
</evidence>
<evidence type="ECO:0000256" key="6">
    <source>
        <dbReference type="ARBA" id="ARBA00022692"/>
    </source>
</evidence>
<keyword evidence="13" id="KW-1185">Reference proteome</keyword>
<keyword evidence="5" id="KW-1003">Cell membrane</keyword>
<evidence type="ECO:0000256" key="3">
    <source>
        <dbReference type="ARBA" id="ARBA00022448"/>
    </source>
</evidence>
<dbReference type="PANTHER" id="PTHR43298">
    <property type="entry name" value="MULTIDRUG RESISTANCE PROTEIN NORM-RELATED"/>
    <property type="match status" value="1"/>
</dbReference>
<feature type="transmembrane region" description="Helical" evidence="11">
    <location>
        <begin position="244"/>
        <end position="262"/>
    </location>
</feature>
<dbReference type="InterPro" id="IPR044644">
    <property type="entry name" value="DinF-like"/>
</dbReference>
<feature type="transmembrane region" description="Helical" evidence="11">
    <location>
        <begin position="93"/>
        <end position="116"/>
    </location>
</feature>
<dbReference type="NCBIfam" id="TIGR00797">
    <property type="entry name" value="matE"/>
    <property type="match status" value="1"/>
</dbReference>
<sequence length="442" mass="48767">MMNSYWRNNKSDVTKIMAISWPMFLSNLSQPLLGFVDTAVVGHMNAVHFLAGVAIGSMLITQIYWLCGALRMSTTGLSAQAKGAGSIRDASRALWQGVFVALSAAILIIAAQKLFISVAINITDASHDLAQVINDYFTTRLAGAPAALTNMVLVGWLIGQQQVKVVMWIQILSNLLNVVLNLLFVYGFNMGVKGVAFATVITEYTTCIAMLYFIFPQVKKAQIEALWFRLSSLTTMLRLNSNMFLRNLALQFCLAFMVVKAAQWGEDIVAVNNLLHQFFVFCALGLDAIAYAAEALIGENKGAKKSQGIIEITRTGLLISSALALFYCIIFTVFGNNIVSLLTDLPSLQTLASDYLLYVCILPLLAHWCFLMDGVYVGLSRAIQMRNSMIFSAVGVFLPVYYLLEHQQNHGLWIAFLAFVSARGACLLAHFTYLCRREALIN</sequence>
<dbReference type="GO" id="GO:0005886">
    <property type="term" value="C:plasma membrane"/>
    <property type="evidence" value="ECO:0007669"/>
    <property type="project" value="UniProtKB-SubCell"/>
</dbReference>
<name>A0A8J6IUW0_9ALTE</name>
<protein>
    <recommendedName>
        <fullName evidence="10">Multidrug-efflux transporter</fullName>
    </recommendedName>
</protein>
<dbReference type="InterPro" id="IPR050222">
    <property type="entry name" value="MATE_MdtK"/>
</dbReference>
<feature type="transmembrane region" description="Helical" evidence="11">
    <location>
        <begin position="410"/>
        <end position="434"/>
    </location>
</feature>
<feature type="transmembrane region" description="Helical" evidence="11">
    <location>
        <begin position="355"/>
        <end position="376"/>
    </location>
</feature>
<feature type="transmembrane region" description="Helical" evidence="11">
    <location>
        <begin position="136"/>
        <end position="158"/>
    </location>
</feature>
<keyword evidence="7 11" id="KW-1133">Transmembrane helix</keyword>
<comment type="similarity">
    <text evidence="2">Belongs to the multi antimicrobial extrusion (MATE) (TC 2.A.66.1) family.</text>
</comment>
<dbReference type="PIRSF" id="PIRSF006603">
    <property type="entry name" value="DinF"/>
    <property type="match status" value="1"/>
</dbReference>
<keyword evidence="3" id="KW-0813">Transport</keyword>
<dbReference type="GO" id="GO:0015297">
    <property type="term" value="F:antiporter activity"/>
    <property type="evidence" value="ECO:0007669"/>
    <property type="project" value="UniProtKB-KW"/>
</dbReference>
<evidence type="ECO:0000256" key="10">
    <source>
        <dbReference type="ARBA" id="ARBA00031636"/>
    </source>
</evidence>
<feature type="transmembrane region" description="Helical" evidence="11">
    <location>
        <begin position="49"/>
        <end position="72"/>
    </location>
</feature>
<gene>
    <name evidence="12" type="ORF">H8B19_08565</name>
</gene>
<evidence type="ECO:0000313" key="13">
    <source>
        <dbReference type="Proteomes" id="UP000601768"/>
    </source>
</evidence>
<dbReference type="CDD" id="cd13136">
    <property type="entry name" value="MATE_DinF_like"/>
    <property type="match status" value="1"/>
</dbReference>
<evidence type="ECO:0000313" key="12">
    <source>
        <dbReference type="EMBL" id="MBC3765928.1"/>
    </source>
</evidence>
<feature type="transmembrane region" description="Helical" evidence="11">
    <location>
        <begin position="165"/>
        <end position="188"/>
    </location>
</feature>
<evidence type="ECO:0000256" key="2">
    <source>
        <dbReference type="ARBA" id="ARBA00010199"/>
    </source>
</evidence>
<reference evidence="12" key="1">
    <citation type="journal article" date="2018" name="Int. J. Syst. Evol. Microbiol.">
        <title>Neptunicella marina gen. nov., sp. nov., isolated from surface seawater.</title>
        <authorList>
            <person name="Liu X."/>
            <person name="Lai Q."/>
            <person name="Du Y."/>
            <person name="Zhang X."/>
            <person name="Liu Z."/>
            <person name="Sun F."/>
            <person name="Shao Z."/>
        </authorList>
    </citation>
    <scope>NUCLEOTIDE SEQUENCE</scope>
    <source>
        <strain evidence="12">S27-2</strain>
    </source>
</reference>
<organism evidence="12 13">
    <name type="scientific">Neptunicella marina</name>
    <dbReference type="NCBI Taxonomy" id="2125989"/>
    <lineage>
        <taxon>Bacteria</taxon>
        <taxon>Pseudomonadati</taxon>
        <taxon>Pseudomonadota</taxon>
        <taxon>Gammaproteobacteria</taxon>
        <taxon>Alteromonadales</taxon>
        <taxon>Alteromonadaceae</taxon>
        <taxon>Neptunicella</taxon>
    </lineage>
</organism>
<dbReference type="GO" id="GO:0006811">
    <property type="term" value="P:monoatomic ion transport"/>
    <property type="evidence" value="ECO:0007669"/>
    <property type="project" value="UniProtKB-KW"/>
</dbReference>
<feature type="transmembrane region" description="Helical" evidence="11">
    <location>
        <begin position="317"/>
        <end position="335"/>
    </location>
</feature>
<keyword evidence="9 11" id="KW-0472">Membrane</keyword>
<keyword evidence="8" id="KW-0406">Ion transport</keyword>
<comment type="subcellular location">
    <subcellularLocation>
        <location evidence="1">Cell inner membrane</location>
        <topology evidence="1">Multi-pass membrane protein</topology>
    </subcellularLocation>
</comment>
<accession>A0A8J6IUW0</accession>
<dbReference type="EMBL" id="JACNEP010000005">
    <property type="protein sequence ID" value="MBC3765928.1"/>
    <property type="molecule type" value="Genomic_DNA"/>
</dbReference>
<keyword evidence="4" id="KW-0050">Antiport</keyword>
<evidence type="ECO:0000256" key="7">
    <source>
        <dbReference type="ARBA" id="ARBA00022989"/>
    </source>
</evidence>
<proteinExistence type="inferred from homology"/>
<evidence type="ECO:0000256" key="4">
    <source>
        <dbReference type="ARBA" id="ARBA00022449"/>
    </source>
</evidence>
<comment type="caution">
    <text evidence="12">The sequence shown here is derived from an EMBL/GenBank/DDBJ whole genome shotgun (WGS) entry which is preliminary data.</text>
</comment>
<dbReference type="InterPro" id="IPR002528">
    <property type="entry name" value="MATE_fam"/>
</dbReference>